<accession>S7Q1Y2</accession>
<reference evidence="1 2" key="1">
    <citation type="journal article" date="2012" name="Science">
        <title>The Paleozoic origin of enzymatic lignin decomposition reconstructed from 31 fungal genomes.</title>
        <authorList>
            <person name="Floudas D."/>
            <person name="Binder M."/>
            <person name="Riley R."/>
            <person name="Barry K."/>
            <person name="Blanchette R.A."/>
            <person name="Henrissat B."/>
            <person name="Martinez A.T."/>
            <person name="Otillar R."/>
            <person name="Spatafora J.W."/>
            <person name="Yadav J.S."/>
            <person name="Aerts A."/>
            <person name="Benoit I."/>
            <person name="Boyd A."/>
            <person name="Carlson A."/>
            <person name="Copeland A."/>
            <person name="Coutinho P.M."/>
            <person name="de Vries R.P."/>
            <person name="Ferreira P."/>
            <person name="Findley K."/>
            <person name="Foster B."/>
            <person name="Gaskell J."/>
            <person name="Glotzer D."/>
            <person name="Gorecki P."/>
            <person name="Heitman J."/>
            <person name="Hesse C."/>
            <person name="Hori C."/>
            <person name="Igarashi K."/>
            <person name="Jurgens J.A."/>
            <person name="Kallen N."/>
            <person name="Kersten P."/>
            <person name="Kohler A."/>
            <person name="Kuees U."/>
            <person name="Kumar T.K.A."/>
            <person name="Kuo A."/>
            <person name="LaButti K."/>
            <person name="Larrondo L.F."/>
            <person name="Lindquist E."/>
            <person name="Ling A."/>
            <person name="Lombard V."/>
            <person name="Lucas S."/>
            <person name="Lundell T."/>
            <person name="Martin R."/>
            <person name="McLaughlin D.J."/>
            <person name="Morgenstern I."/>
            <person name="Morin E."/>
            <person name="Murat C."/>
            <person name="Nagy L.G."/>
            <person name="Nolan M."/>
            <person name="Ohm R.A."/>
            <person name="Patyshakuliyeva A."/>
            <person name="Rokas A."/>
            <person name="Ruiz-Duenas F.J."/>
            <person name="Sabat G."/>
            <person name="Salamov A."/>
            <person name="Samejima M."/>
            <person name="Schmutz J."/>
            <person name="Slot J.C."/>
            <person name="St John F."/>
            <person name="Stenlid J."/>
            <person name="Sun H."/>
            <person name="Sun S."/>
            <person name="Syed K."/>
            <person name="Tsang A."/>
            <person name="Wiebenga A."/>
            <person name="Young D."/>
            <person name="Pisabarro A."/>
            <person name="Eastwood D.C."/>
            <person name="Martin F."/>
            <person name="Cullen D."/>
            <person name="Grigoriev I.V."/>
            <person name="Hibbett D.S."/>
        </authorList>
    </citation>
    <scope>NUCLEOTIDE SEQUENCE [LARGE SCALE GENOMIC DNA]</scope>
    <source>
        <strain evidence="1 2">ATCC 11539</strain>
    </source>
</reference>
<evidence type="ECO:0000313" key="2">
    <source>
        <dbReference type="Proteomes" id="UP000030669"/>
    </source>
</evidence>
<dbReference type="EMBL" id="KB469305">
    <property type="protein sequence ID" value="EPQ53543.1"/>
    <property type="molecule type" value="Genomic_DNA"/>
</dbReference>
<proteinExistence type="predicted"/>
<organism evidence="1 2">
    <name type="scientific">Gloeophyllum trabeum (strain ATCC 11539 / FP-39264 / Madison 617)</name>
    <name type="common">Brown rot fungus</name>
    <dbReference type="NCBI Taxonomy" id="670483"/>
    <lineage>
        <taxon>Eukaryota</taxon>
        <taxon>Fungi</taxon>
        <taxon>Dikarya</taxon>
        <taxon>Basidiomycota</taxon>
        <taxon>Agaricomycotina</taxon>
        <taxon>Agaricomycetes</taxon>
        <taxon>Gloeophyllales</taxon>
        <taxon>Gloeophyllaceae</taxon>
        <taxon>Gloeophyllum</taxon>
    </lineage>
</organism>
<dbReference type="GeneID" id="19300265"/>
<dbReference type="AlphaFoldDB" id="S7Q1Y2"/>
<gene>
    <name evidence="1" type="ORF">GLOTRDRAFT_116955</name>
</gene>
<dbReference type="KEGG" id="gtr:GLOTRDRAFT_116955"/>
<protein>
    <submittedName>
        <fullName evidence="1">Uncharacterized protein</fullName>
    </submittedName>
</protein>
<name>S7Q1Y2_GLOTA</name>
<keyword evidence="2" id="KW-1185">Reference proteome</keyword>
<evidence type="ECO:0000313" key="1">
    <source>
        <dbReference type="EMBL" id="EPQ53543.1"/>
    </source>
</evidence>
<dbReference type="RefSeq" id="XP_007867866.1">
    <property type="nucleotide sequence ID" value="XM_007869675.1"/>
</dbReference>
<sequence>MSPGNPVKLTVILDTSMAGAREIARSGPNNYHSLEWGESISLQCLEHRNKAALL</sequence>
<dbReference type="HOGENOM" id="CLU_3050503_0_0_1"/>
<dbReference type="Proteomes" id="UP000030669">
    <property type="component" value="Unassembled WGS sequence"/>
</dbReference>